<protein>
    <submittedName>
        <fullName evidence="1">Universal stress protein</fullName>
    </submittedName>
</protein>
<evidence type="ECO:0000313" key="1">
    <source>
        <dbReference type="EMBL" id="MEX6690911.1"/>
    </source>
</evidence>
<reference evidence="1 2" key="1">
    <citation type="submission" date="2023-07" db="EMBL/GenBank/DDBJ databases">
        <authorList>
            <person name="Lian W.-H."/>
        </authorList>
    </citation>
    <scope>NUCLEOTIDE SEQUENCE [LARGE SCALE GENOMIC DNA]</scope>
    <source>
        <strain evidence="1 2">SYSU DXS3180</strain>
    </source>
</reference>
<dbReference type="Proteomes" id="UP001560573">
    <property type="component" value="Unassembled WGS sequence"/>
</dbReference>
<evidence type="ECO:0000313" key="2">
    <source>
        <dbReference type="Proteomes" id="UP001560573"/>
    </source>
</evidence>
<proteinExistence type="predicted"/>
<dbReference type="SUPFAM" id="SSF52402">
    <property type="entry name" value="Adenine nucleotide alpha hydrolases-like"/>
    <property type="match status" value="2"/>
</dbReference>
<dbReference type="EMBL" id="JAULBC010000011">
    <property type="protein sequence ID" value="MEX6690911.1"/>
    <property type="molecule type" value="Genomic_DNA"/>
</dbReference>
<organism evidence="1 2">
    <name type="scientific">Danxiaibacter flavus</name>
    <dbReference type="NCBI Taxonomy" id="3049108"/>
    <lineage>
        <taxon>Bacteria</taxon>
        <taxon>Pseudomonadati</taxon>
        <taxon>Bacteroidota</taxon>
        <taxon>Chitinophagia</taxon>
        <taxon>Chitinophagales</taxon>
        <taxon>Chitinophagaceae</taxon>
        <taxon>Danxiaibacter</taxon>
    </lineage>
</organism>
<gene>
    <name evidence="1" type="ORF">QTN47_25605</name>
</gene>
<dbReference type="RefSeq" id="WP_369332327.1">
    <property type="nucleotide sequence ID" value="NZ_JAULBC010000011.1"/>
</dbReference>
<comment type="caution">
    <text evidence="1">The sequence shown here is derived from an EMBL/GenBank/DDBJ whole genome shotgun (WGS) entry which is preliminary data.</text>
</comment>
<name>A0ABV3ZLY8_9BACT</name>
<accession>A0ABV3ZLY8</accession>
<sequence>MQKISVAVDAVDPDRNQLAFACYLAKLTKSKITGVFLENIVAEEKPVIKTTSGRAYLDWAVNERSGKHQAKMLAIDNNIQLFMQHCANEGVLCNVQRKEGVPYREMKDESRFADVIVVSSETSFKKHYEGAPTAFARDVLAHVECPVFVAPTSFHGIKELFFAFDGSAAAMHAIKQFSYILPEYANHRITVLHADDDAEWMMTGYDGFVDWLDHHYNHIEFVTLKGQATFALFDFLIDKEDFLLLMGAYGRSSLSRFFLHSKATTLLNTLAQAMFIAH</sequence>
<dbReference type="Gene3D" id="3.40.50.12370">
    <property type="match status" value="1"/>
</dbReference>
<keyword evidence="2" id="KW-1185">Reference proteome</keyword>